<dbReference type="InterPro" id="IPR058240">
    <property type="entry name" value="rSAM_sf"/>
</dbReference>
<comment type="caution">
    <text evidence="14">Lacks conserved residue(s) required for the propagation of feature annotation.</text>
</comment>
<dbReference type="GO" id="GO:0030488">
    <property type="term" value="P:tRNA methylation"/>
    <property type="evidence" value="ECO:0007669"/>
    <property type="project" value="UniProtKB-UniRule"/>
</dbReference>
<evidence type="ECO:0000256" key="3">
    <source>
        <dbReference type="ARBA" id="ARBA00022485"/>
    </source>
</evidence>
<gene>
    <name evidence="14 16" type="primary">rlmN</name>
    <name evidence="16" type="ORF">HP555_10545</name>
</gene>
<evidence type="ECO:0000256" key="12">
    <source>
        <dbReference type="ARBA" id="ARBA00023014"/>
    </source>
</evidence>
<dbReference type="InterPro" id="IPR013785">
    <property type="entry name" value="Aldolase_TIM"/>
</dbReference>
<dbReference type="InterPro" id="IPR048641">
    <property type="entry name" value="RlmN_N"/>
</dbReference>
<keyword evidence="4 14" id="KW-0963">Cytoplasm</keyword>
<feature type="binding site" evidence="14">
    <location>
        <position position="124"/>
    </location>
    <ligand>
        <name>[4Fe-4S] cluster</name>
        <dbReference type="ChEBI" id="CHEBI:49883"/>
        <note>4Fe-4S-S-AdoMet</note>
    </ligand>
</feature>
<dbReference type="CDD" id="cd01335">
    <property type="entry name" value="Radical_SAM"/>
    <property type="match status" value="1"/>
</dbReference>
<comment type="cofactor">
    <cofactor evidence="14">
        <name>[4Fe-4S] cluster</name>
        <dbReference type="ChEBI" id="CHEBI:49883"/>
    </cofactor>
    <text evidence="14">Binds 1 [4Fe-4S] cluster. The cluster is coordinated with 3 cysteines and an exchangeable S-adenosyl-L-methionine.</text>
</comment>
<sequence length="360" mass="40497">MQKNKSRKVDLKDLTQDQLVRFVESLGQPAFRGRQILAWIYRPGISEFSQMTDLAKEFRAVLSQAATMSRFDDYLVESSMDGTIKFGFRLKDGLVIESVLIPEEERNTLCVSSQVGCAMGCSFCLTGKMGFHRNLRTAEIVNQVCAAQEWSFSHERGPLTNLVFMGMGEPLANLESVLDAISILTEQRGLDFSNRRITVSTCGLVPQMQILGEQTGVNLAISLHAVDDEVRSSLMPINRRYPLQQLIEASRTYPQKRRKRVMFEYTLLEGVNDADTDAEKLADLLHNVPCKINLLSVNPTGDARFHSPKEERILEFQKILRDRGFTVFIRQSRGEDIAAACGQLAGKGWPVNQDSESQLK</sequence>
<dbReference type="PIRSF" id="PIRSF006004">
    <property type="entry name" value="CHP00048"/>
    <property type="match status" value="1"/>
</dbReference>
<keyword evidence="6 14" id="KW-0489">Methyltransferase</keyword>
<keyword evidence="10 14" id="KW-0479">Metal-binding</keyword>
<keyword evidence="8 14" id="KW-0949">S-adenosyl-L-methionine</keyword>
<dbReference type="GO" id="GO:0046872">
    <property type="term" value="F:metal ion binding"/>
    <property type="evidence" value="ECO:0007669"/>
    <property type="project" value="UniProtKB-KW"/>
</dbReference>
<evidence type="ECO:0000256" key="7">
    <source>
        <dbReference type="ARBA" id="ARBA00022679"/>
    </source>
</evidence>
<dbReference type="HAMAP" id="MF_01849">
    <property type="entry name" value="RNA_methyltr_RlmN"/>
    <property type="match status" value="1"/>
</dbReference>
<keyword evidence="7 14" id="KW-0808">Transferase</keyword>
<dbReference type="SUPFAM" id="SSF102114">
    <property type="entry name" value="Radical SAM enzymes"/>
    <property type="match status" value="1"/>
</dbReference>
<dbReference type="SFLD" id="SFLDS00029">
    <property type="entry name" value="Radical_SAM"/>
    <property type="match status" value="1"/>
</dbReference>
<keyword evidence="5 14" id="KW-0698">rRNA processing</keyword>
<keyword evidence="17" id="KW-1185">Reference proteome</keyword>
<dbReference type="Proteomes" id="UP000596092">
    <property type="component" value="Chromosome"/>
</dbReference>
<feature type="binding site" evidence="14">
    <location>
        <position position="298"/>
    </location>
    <ligand>
        <name>S-adenosyl-L-methionine</name>
        <dbReference type="ChEBI" id="CHEBI:59789"/>
    </ligand>
</feature>
<dbReference type="SFLD" id="SFLDF00275">
    <property type="entry name" value="adenosine_C2_methyltransferase"/>
    <property type="match status" value="1"/>
</dbReference>
<reference evidence="16 17" key="1">
    <citation type="submission" date="2020-05" db="EMBL/GenBank/DDBJ databases">
        <title>Complete genome of Desulfobulbus oligotrophicus.</title>
        <authorList>
            <person name="Podar M."/>
        </authorList>
    </citation>
    <scope>NUCLEOTIDE SEQUENCE [LARGE SCALE GENOMIC DNA]</scope>
    <source>
        <strain evidence="16 17">Prop6</strain>
    </source>
</reference>
<evidence type="ECO:0000256" key="10">
    <source>
        <dbReference type="ARBA" id="ARBA00022723"/>
    </source>
</evidence>
<dbReference type="SFLD" id="SFLDG01062">
    <property type="entry name" value="methyltransferase_(Class_A)"/>
    <property type="match status" value="1"/>
</dbReference>
<dbReference type="InterPro" id="IPR004383">
    <property type="entry name" value="rRNA_lsu_MTrfase_RlmN/Cfr"/>
</dbReference>
<evidence type="ECO:0000256" key="9">
    <source>
        <dbReference type="ARBA" id="ARBA00022694"/>
    </source>
</evidence>
<dbReference type="GO" id="GO:0051539">
    <property type="term" value="F:4 iron, 4 sulfur cluster binding"/>
    <property type="evidence" value="ECO:0007669"/>
    <property type="project" value="UniProtKB-UniRule"/>
</dbReference>
<dbReference type="GO" id="GO:0070040">
    <property type="term" value="F:rRNA (adenine(2503)-C2-)-methyltransferase activity"/>
    <property type="evidence" value="ECO:0007669"/>
    <property type="project" value="UniProtKB-UniRule"/>
</dbReference>
<dbReference type="InterPro" id="IPR007197">
    <property type="entry name" value="rSAM"/>
</dbReference>
<comment type="function">
    <text evidence="14">Specifically methylates position 2 of adenine 2503 in 23S rRNA and position 2 of adenine 37 in tRNAs.</text>
</comment>
<protein>
    <recommendedName>
        <fullName evidence="14">Probable dual-specificity RNA methyltransferase RlmN</fullName>
        <ecNumber evidence="14">2.1.1.192</ecNumber>
    </recommendedName>
    <alternativeName>
        <fullName evidence="14">23S rRNA (adenine(2503)-C(2))-methyltransferase</fullName>
    </alternativeName>
    <alternativeName>
        <fullName evidence="14">23S rRNA m2A2503 methyltransferase</fullName>
    </alternativeName>
    <alternativeName>
        <fullName evidence="14">Ribosomal RNA large subunit methyltransferase N</fullName>
    </alternativeName>
    <alternativeName>
        <fullName evidence="14">tRNA (adenine(37)-C(2))-methyltransferase</fullName>
    </alternativeName>
    <alternativeName>
        <fullName evidence="14">tRNA m2A37 methyltransferase</fullName>
    </alternativeName>
</protein>
<evidence type="ECO:0000256" key="2">
    <source>
        <dbReference type="ARBA" id="ARBA00007544"/>
    </source>
</evidence>
<feature type="domain" description="Radical SAM core" evidence="15">
    <location>
        <begin position="103"/>
        <end position="336"/>
    </location>
</feature>
<keyword evidence="9 14" id="KW-0819">tRNA processing</keyword>
<accession>A0A7T5VE78</accession>
<dbReference type="PROSITE" id="PS51918">
    <property type="entry name" value="RADICAL_SAM"/>
    <property type="match status" value="1"/>
</dbReference>
<dbReference type="EC" id="2.1.1.192" evidence="14"/>
<dbReference type="NCBIfam" id="TIGR00048">
    <property type="entry name" value="rRNA_mod_RlmN"/>
    <property type="match status" value="1"/>
</dbReference>
<dbReference type="GO" id="GO:0000049">
    <property type="term" value="F:tRNA binding"/>
    <property type="evidence" value="ECO:0007669"/>
    <property type="project" value="UniProtKB-UniRule"/>
</dbReference>
<feature type="binding site" evidence="14">
    <location>
        <position position="117"/>
    </location>
    <ligand>
        <name>[4Fe-4S] cluster</name>
        <dbReference type="ChEBI" id="CHEBI:49883"/>
        <note>4Fe-4S-S-AdoMet</note>
    </ligand>
</feature>
<keyword evidence="11 14" id="KW-0408">Iron</keyword>
<comment type="miscellaneous">
    <text evidence="14">Reaction proceeds by a ping-pong mechanism involving intermediate methylation of a conserved cysteine residue.</text>
</comment>
<name>A0A7T5VE78_9BACT</name>
<keyword evidence="12 14" id="KW-0411">Iron-sulfur</keyword>
<evidence type="ECO:0000256" key="5">
    <source>
        <dbReference type="ARBA" id="ARBA00022552"/>
    </source>
</evidence>
<dbReference type="KEGG" id="dog:HP555_10545"/>
<dbReference type="PANTHER" id="PTHR30544:SF5">
    <property type="entry name" value="RADICAL SAM CORE DOMAIN-CONTAINING PROTEIN"/>
    <property type="match status" value="1"/>
</dbReference>
<evidence type="ECO:0000256" key="4">
    <source>
        <dbReference type="ARBA" id="ARBA00022490"/>
    </source>
</evidence>
<dbReference type="GO" id="GO:0070475">
    <property type="term" value="P:rRNA base methylation"/>
    <property type="evidence" value="ECO:0007669"/>
    <property type="project" value="UniProtKB-UniRule"/>
</dbReference>
<dbReference type="AlphaFoldDB" id="A0A7T5VE78"/>
<evidence type="ECO:0000259" key="15">
    <source>
        <dbReference type="PROSITE" id="PS51918"/>
    </source>
</evidence>
<dbReference type="PANTHER" id="PTHR30544">
    <property type="entry name" value="23S RRNA METHYLTRANSFERASE"/>
    <property type="match status" value="1"/>
</dbReference>
<evidence type="ECO:0000256" key="13">
    <source>
        <dbReference type="ARBA" id="ARBA00023157"/>
    </source>
</evidence>
<keyword evidence="13 14" id="KW-1015">Disulfide bond</keyword>
<evidence type="ECO:0000256" key="14">
    <source>
        <dbReference type="HAMAP-Rule" id="MF_01849"/>
    </source>
</evidence>
<dbReference type="Pfam" id="PF21016">
    <property type="entry name" value="RlmN_N"/>
    <property type="match status" value="1"/>
</dbReference>
<feature type="binding site" evidence="14">
    <location>
        <position position="121"/>
    </location>
    <ligand>
        <name>[4Fe-4S] cluster</name>
        <dbReference type="ChEBI" id="CHEBI:49883"/>
        <note>4Fe-4S-S-AdoMet</note>
    </ligand>
</feature>
<keyword evidence="3 14" id="KW-0004">4Fe-4S</keyword>
<comment type="similarity">
    <text evidence="2 14">Belongs to the radical SAM superfamily. RlmN family.</text>
</comment>
<feature type="active site" description="Proton acceptor" evidence="14">
    <location>
        <position position="97"/>
    </location>
</feature>
<evidence type="ECO:0000256" key="1">
    <source>
        <dbReference type="ARBA" id="ARBA00004496"/>
    </source>
</evidence>
<evidence type="ECO:0000256" key="6">
    <source>
        <dbReference type="ARBA" id="ARBA00022603"/>
    </source>
</evidence>
<dbReference type="GO" id="GO:0019843">
    <property type="term" value="F:rRNA binding"/>
    <property type="evidence" value="ECO:0007669"/>
    <property type="project" value="UniProtKB-UniRule"/>
</dbReference>
<organism evidence="16 17">
    <name type="scientific">Desulfobulbus oligotrophicus</name>
    <dbReference type="NCBI Taxonomy" id="1909699"/>
    <lineage>
        <taxon>Bacteria</taxon>
        <taxon>Pseudomonadati</taxon>
        <taxon>Thermodesulfobacteriota</taxon>
        <taxon>Desulfobulbia</taxon>
        <taxon>Desulfobulbales</taxon>
        <taxon>Desulfobulbaceae</taxon>
        <taxon>Desulfobulbus</taxon>
    </lineage>
</organism>
<feature type="binding site" evidence="14">
    <location>
        <begin position="168"/>
        <end position="169"/>
    </location>
    <ligand>
        <name>S-adenosyl-L-methionine</name>
        <dbReference type="ChEBI" id="CHEBI:59789"/>
    </ligand>
</feature>
<evidence type="ECO:0000313" key="16">
    <source>
        <dbReference type="EMBL" id="QQG66268.1"/>
    </source>
</evidence>
<proteinExistence type="inferred from homology"/>
<feature type="active site" description="S-methylcysteine intermediate" evidence="14">
    <location>
        <position position="341"/>
    </location>
</feature>
<comment type="catalytic activity">
    <reaction evidence="14">
        <text>adenosine(37) in tRNA + 2 reduced [2Fe-2S]-[ferredoxin] + 2 S-adenosyl-L-methionine = 2-methyladenosine(37) in tRNA + 5'-deoxyadenosine + L-methionine + 2 oxidized [2Fe-2S]-[ferredoxin] + S-adenosyl-L-homocysteine</text>
        <dbReference type="Rhea" id="RHEA:43332"/>
        <dbReference type="Rhea" id="RHEA-COMP:10000"/>
        <dbReference type="Rhea" id="RHEA-COMP:10001"/>
        <dbReference type="Rhea" id="RHEA-COMP:10162"/>
        <dbReference type="Rhea" id="RHEA-COMP:10485"/>
        <dbReference type="ChEBI" id="CHEBI:17319"/>
        <dbReference type="ChEBI" id="CHEBI:33737"/>
        <dbReference type="ChEBI" id="CHEBI:33738"/>
        <dbReference type="ChEBI" id="CHEBI:57844"/>
        <dbReference type="ChEBI" id="CHEBI:57856"/>
        <dbReference type="ChEBI" id="CHEBI:59789"/>
        <dbReference type="ChEBI" id="CHEBI:74411"/>
        <dbReference type="ChEBI" id="CHEBI:74497"/>
        <dbReference type="EC" id="2.1.1.192"/>
    </reaction>
</comment>
<dbReference type="GO" id="GO:0002935">
    <property type="term" value="F:tRNA (adenine(37)-C2)-methyltransferase activity"/>
    <property type="evidence" value="ECO:0007669"/>
    <property type="project" value="UniProtKB-UniRule"/>
</dbReference>
<comment type="subcellular location">
    <subcellularLocation>
        <location evidence="1 14">Cytoplasm</location>
    </subcellularLocation>
</comment>
<evidence type="ECO:0000256" key="8">
    <source>
        <dbReference type="ARBA" id="ARBA00022691"/>
    </source>
</evidence>
<evidence type="ECO:0000313" key="17">
    <source>
        <dbReference type="Proteomes" id="UP000596092"/>
    </source>
</evidence>
<dbReference type="Gene3D" id="3.20.20.70">
    <property type="entry name" value="Aldolase class I"/>
    <property type="match status" value="1"/>
</dbReference>
<dbReference type="InterPro" id="IPR027492">
    <property type="entry name" value="RNA_MTrfase_RlmN"/>
</dbReference>
<comment type="catalytic activity">
    <reaction evidence="14">
        <text>adenosine(2503) in 23S rRNA + 2 reduced [2Fe-2S]-[ferredoxin] + 2 S-adenosyl-L-methionine = 2-methyladenosine(2503) in 23S rRNA + 5'-deoxyadenosine + L-methionine + 2 oxidized [2Fe-2S]-[ferredoxin] + S-adenosyl-L-homocysteine</text>
        <dbReference type="Rhea" id="RHEA:42916"/>
        <dbReference type="Rhea" id="RHEA-COMP:10000"/>
        <dbReference type="Rhea" id="RHEA-COMP:10001"/>
        <dbReference type="Rhea" id="RHEA-COMP:10152"/>
        <dbReference type="Rhea" id="RHEA-COMP:10282"/>
        <dbReference type="ChEBI" id="CHEBI:17319"/>
        <dbReference type="ChEBI" id="CHEBI:33737"/>
        <dbReference type="ChEBI" id="CHEBI:33738"/>
        <dbReference type="ChEBI" id="CHEBI:57844"/>
        <dbReference type="ChEBI" id="CHEBI:57856"/>
        <dbReference type="ChEBI" id="CHEBI:59789"/>
        <dbReference type="ChEBI" id="CHEBI:74411"/>
        <dbReference type="ChEBI" id="CHEBI:74497"/>
        <dbReference type="EC" id="2.1.1.192"/>
    </reaction>
</comment>
<dbReference type="Gene3D" id="1.10.150.530">
    <property type="match status" value="1"/>
</dbReference>
<dbReference type="RefSeq" id="WP_199262264.1">
    <property type="nucleotide sequence ID" value="NZ_CP054140.1"/>
</dbReference>
<feature type="binding site" evidence="14">
    <location>
        <begin position="222"/>
        <end position="224"/>
    </location>
    <ligand>
        <name>S-adenosyl-L-methionine</name>
        <dbReference type="ChEBI" id="CHEBI:59789"/>
    </ligand>
</feature>
<feature type="binding site" evidence="14">
    <location>
        <position position="200"/>
    </location>
    <ligand>
        <name>S-adenosyl-L-methionine</name>
        <dbReference type="ChEBI" id="CHEBI:59789"/>
    </ligand>
</feature>
<dbReference type="GO" id="GO:0005737">
    <property type="term" value="C:cytoplasm"/>
    <property type="evidence" value="ECO:0007669"/>
    <property type="project" value="UniProtKB-SubCell"/>
</dbReference>
<dbReference type="FunFam" id="3.20.20.70:FF:000014">
    <property type="entry name" value="Probable dual-specificity RNA methyltransferase RlmN"/>
    <property type="match status" value="1"/>
</dbReference>
<dbReference type="EMBL" id="CP054140">
    <property type="protein sequence ID" value="QQG66268.1"/>
    <property type="molecule type" value="Genomic_DNA"/>
</dbReference>
<dbReference type="InterPro" id="IPR040072">
    <property type="entry name" value="Methyltransferase_A"/>
</dbReference>
<dbReference type="Pfam" id="PF04055">
    <property type="entry name" value="Radical_SAM"/>
    <property type="match status" value="1"/>
</dbReference>
<evidence type="ECO:0000256" key="11">
    <source>
        <dbReference type="ARBA" id="ARBA00023004"/>
    </source>
</evidence>